<dbReference type="InterPro" id="IPR050596">
    <property type="entry name" value="AspAT/PAT-like"/>
</dbReference>
<accession>A0ABU3SPE7</accession>
<dbReference type="Gene3D" id="3.90.1150.10">
    <property type="entry name" value="Aspartate Aminotransferase, domain 1"/>
    <property type="match status" value="1"/>
</dbReference>
<evidence type="ECO:0000313" key="9">
    <source>
        <dbReference type="Proteomes" id="UP001261125"/>
    </source>
</evidence>
<dbReference type="EC" id="2.6.1.-" evidence="6"/>
<keyword evidence="5" id="KW-0663">Pyridoxal phosphate</keyword>
<evidence type="ECO:0000256" key="2">
    <source>
        <dbReference type="ARBA" id="ARBA00007441"/>
    </source>
</evidence>
<dbReference type="RefSeq" id="WP_316004989.1">
    <property type="nucleotide sequence ID" value="NZ_JAWDIT010000005.1"/>
</dbReference>
<keyword evidence="9" id="KW-1185">Reference proteome</keyword>
<organism evidence="8 9">
    <name type="scientific">Microbacterium phycohabitans</name>
    <dbReference type="NCBI Taxonomy" id="3075993"/>
    <lineage>
        <taxon>Bacteria</taxon>
        <taxon>Bacillati</taxon>
        <taxon>Actinomycetota</taxon>
        <taxon>Actinomycetes</taxon>
        <taxon>Micrococcales</taxon>
        <taxon>Microbacteriaceae</taxon>
        <taxon>Microbacterium</taxon>
    </lineage>
</organism>
<dbReference type="PROSITE" id="PS00105">
    <property type="entry name" value="AA_TRANSFER_CLASS_1"/>
    <property type="match status" value="1"/>
</dbReference>
<dbReference type="PANTHER" id="PTHR46383:SF1">
    <property type="entry name" value="ASPARTATE AMINOTRANSFERASE"/>
    <property type="match status" value="1"/>
</dbReference>
<keyword evidence="3 6" id="KW-0032">Aminotransferase</keyword>
<dbReference type="PANTHER" id="PTHR46383">
    <property type="entry name" value="ASPARTATE AMINOTRANSFERASE"/>
    <property type="match status" value="1"/>
</dbReference>
<evidence type="ECO:0000259" key="7">
    <source>
        <dbReference type="Pfam" id="PF00155"/>
    </source>
</evidence>
<sequence>MTSRAPLSRKLSAIAESATLKVDAKAKALQAAGRPVISYAAGEPDFATPSFIVDAAAKALQDPKNYRYTPAAGLPVLREAIAAKTLRDSGLEVAPSQVIVTNGGKQSVYQAFQTVVNPGDEVLLPAPYWTTYPEAIALADGTPVEVFAGADQDYKVTVAQLEAARTDKTTVLVFVSPSNPTGSVYTPEETAEIGRWALEHGIWVITDEIYQNLTYEGVRAVSIVEAVPELAGQTILVNGVAKTYAMTGWRVGWMVGPADAMKLAGNLQSHLSSNVNNVAQLAAAAALNGPQDEAEQFRLAFDRRRKLIVSELSKIDGVEVPNPLGAFYVYPDVQGLLNRTWEGVTPTTSLELADLILEKAEVAVVPGEAFGPSGYLRLSYALGDDQLLEGVQRLQRLFA</sequence>
<name>A0ABU3SPE7_9MICO</name>
<dbReference type="InterPro" id="IPR004839">
    <property type="entry name" value="Aminotransferase_I/II_large"/>
</dbReference>
<dbReference type="InterPro" id="IPR015421">
    <property type="entry name" value="PyrdxlP-dep_Trfase_major"/>
</dbReference>
<dbReference type="InterPro" id="IPR015422">
    <property type="entry name" value="PyrdxlP-dep_Trfase_small"/>
</dbReference>
<evidence type="ECO:0000256" key="3">
    <source>
        <dbReference type="ARBA" id="ARBA00022576"/>
    </source>
</evidence>
<protein>
    <recommendedName>
        <fullName evidence="6">Aminotransferase</fullName>
        <ecNumber evidence="6">2.6.1.-</ecNumber>
    </recommendedName>
</protein>
<evidence type="ECO:0000256" key="6">
    <source>
        <dbReference type="RuleBase" id="RU000481"/>
    </source>
</evidence>
<dbReference type="InterPro" id="IPR015424">
    <property type="entry name" value="PyrdxlP-dep_Trfase"/>
</dbReference>
<evidence type="ECO:0000256" key="1">
    <source>
        <dbReference type="ARBA" id="ARBA00001933"/>
    </source>
</evidence>
<comment type="caution">
    <text evidence="8">The sequence shown here is derived from an EMBL/GenBank/DDBJ whole genome shotgun (WGS) entry which is preliminary data.</text>
</comment>
<dbReference type="Pfam" id="PF00155">
    <property type="entry name" value="Aminotran_1_2"/>
    <property type="match status" value="1"/>
</dbReference>
<proteinExistence type="inferred from homology"/>
<feature type="domain" description="Aminotransferase class I/classII large" evidence="7">
    <location>
        <begin position="36"/>
        <end position="389"/>
    </location>
</feature>
<comment type="cofactor">
    <cofactor evidence="1 6">
        <name>pyridoxal 5'-phosphate</name>
        <dbReference type="ChEBI" id="CHEBI:597326"/>
    </cofactor>
</comment>
<dbReference type="InterPro" id="IPR004838">
    <property type="entry name" value="NHTrfase_class1_PyrdxlP-BS"/>
</dbReference>
<reference evidence="8 9" key="1">
    <citation type="submission" date="2023-09" db="EMBL/GenBank/DDBJ databases">
        <title>Microbacterium fusihabitans sp. nov., Microbacterium phycihabitans sp. nov., and Microbacterium cervinum sp. nov., isolated from dried seaweeds of beach.</title>
        <authorList>
            <person name="Lee S.D."/>
        </authorList>
    </citation>
    <scope>NUCLEOTIDE SEQUENCE [LARGE SCALE GENOMIC DNA]</scope>
    <source>
        <strain evidence="8 9">KSW2-29</strain>
    </source>
</reference>
<dbReference type="EMBL" id="JAWDIT010000005">
    <property type="protein sequence ID" value="MDU0346730.1"/>
    <property type="molecule type" value="Genomic_DNA"/>
</dbReference>
<evidence type="ECO:0000256" key="4">
    <source>
        <dbReference type="ARBA" id="ARBA00022679"/>
    </source>
</evidence>
<evidence type="ECO:0000256" key="5">
    <source>
        <dbReference type="ARBA" id="ARBA00022898"/>
    </source>
</evidence>
<dbReference type="GO" id="GO:0008483">
    <property type="term" value="F:transaminase activity"/>
    <property type="evidence" value="ECO:0007669"/>
    <property type="project" value="UniProtKB-KW"/>
</dbReference>
<dbReference type="CDD" id="cd00609">
    <property type="entry name" value="AAT_like"/>
    <property type="match status" value="1"/>
</dbReference>
<dbReference type="Proteomes" id="UP001261125">
    <property type="component" value="Unassembled WGS sequence"/>
</dbReference>
<keyword evidence="4 6" id="KW-0808">Transferase</keyword>
<comment type="similarity">
    <text evidence="2 6">Belongs to the class-I pyridoxal-phosphate-dependent aminotransferase family.</text>
</comment>
<dbReference type="SUPFAM" id="SSF53383">
    <property type="entry name" value="PLP-dependent transferases"/>
    <property type="match status" value="1"/>
</dbReference>
<gene>
    <name evidence="8" type="ORF">RWH44_13590</name>
</gene>
<evidence type="ECO:0000313" key="8">
    <source>
        <dbReference type="EMBL" id="MDU0346730.1"/>
    </source>
</evidence>
<dbReference type="Gene3D" id="3.40.640.10">
    <property type="entry name" value="Type I PLP-dependent aspartate aminotransferase-like (Major domain)"/>
    <property type="match status" value="1"/>
</dbReference>